<dbReference type="InterPro" id="IPR055768">
    <property type="entry name" value="DUF7344"/>
</dbReference>
<evidence type="ECO:0000256" key="1">
    <source>
        <dbReference type="SAM" id="Phobius"/>
    </source>
</evidence>
<reference evidence="3 4" key="1">
    <citation type="submission" date="2017-05" db="EMBL/GenBank/DDBJ databases">
        <authorList>
            <person name="Varghese N."/>
            <person name="Submissions S."/>
        </authorList>
    </citation>
    <scope>NUCLEOTIDE SEQUENCE [LARGE SCALE GENOMIC DNA]</scope>
    <source>
        <strain evidence="3 4">DSM 19504</strain>
    </source>
</reference>
<evidence type="ECO:0000313" key="4">
    <source>
        <dbReference type="Proteomes" id="UP000319712"/>
    </source>
</evidence>
<feature type="transmembrane region" description="Helical" evidence="1">
    <location>
        <begin position="164"/>
        <end position="183"/>
    </location>
</feature>
<protein>
    <recommendedName>
        <fullName evidence="2">DUF7344 domain-containing protein</fullName>
    </recommendedName>
</protein>
<sequence length="201" mass="22929">MTVYASRWNRHAGLVLLTMRSETGSLTPDSVFELLSNHRRRMVLYYLRRSGESIGIQQLAARIASVENDVPVDELTSQQRKRVYVSLYQTHLPKMAEMDTIEYDKESGTVRLTERADDIDAYLTTSDRQTYPWRFHYLLLAIAATTVLISSALNVPVFDVVPTSVLVACVLVAVAGSVVGQYWQIQNREEEIPIELTQYER</sequence>
<dbReference type="EMBL" id="FXTD01000003">
    <property type="protein sequence ID" value="SMO53765.1"/>
    <property type="molecule type" value="Genomic_DNA"/>
</dbReference>
<keyword evidence="1" id="KW-0472">Membrane</keyword>
<keyword evidence="4" id="KW-1185">Reference proteome</keyword>
<dbReference type="AlphaFoldDB" id="A0A521C348"/>
<feature type="domain" description="DUF7344" evidence="2">
    <location>
        <begin position="32"/>
        <end position="111"/>
    </location>
</feature>
<keyword evidence="1" id="KW-1133">Transmembrane helix</keyword>
<feature type="transmembrane region" description="Helical" evidence="1">
    <location>
        <begin position="137"/>
        <end position="158"/>
    </location>
</feature>
<dbReference type="Pfam" id="PF24035">
    <property type="entry name" value="DUF7344"/>
    <property type="match status" value="1"/>
</dbReference>
<accession>A0A521C348</accession>
<keyword evidence="1" id="KW-0812">Transmembrane</keyword>
<evidence type="ECO:0000313" key="3">
    <source>
        <dbReference type="EMBL" id="SMO53765.1"/>
    </source>
</evidence>
<organism evidence="3 4">
    <name type="scientific">Halorubrum cibi</name>
    <dbReference type="NCBI Taxonomy" id="413815"/>
    <lineage>
        <taxon>Archaea</taxon>
        <taxon>Methanobacteriati</taxon>
        <taxon>Methanobacteriota</taxon>
        <taxon>Stenosarchaea group</taxon>
        <taxon>Halobacteria</taxon>
        <taxon>Halobacteriales</taxon>
        <taxon>Haloferacaceae</taxon>
        <taxon>Halorubrum</taxon>
    </lineage>
</organism>
<name>A0A521C348_9EURY</name>
<proteinExistence type="predicted"/>
<gene>
    <name evidence="3" type="ORF">SAMN06264867_103264</name>
</gene>
<dbReference type="Proteomes" id="UP000319712">
    <property type="component" value="Unassembled WGS sequence"/>
</dbReference>
<evidence type="ECO:0000259" key="2">
    <source>
        <dbReference type="Pfam" id="PF24035"/>
    </source>
</evidence>